<evidence type="ECO:0000313" key="2">
    <source>
        <dbReference type="Proteomes" id="UP000070433"/>
    </source>
</evidence>
<name>A0A127JVP4_9BURK</name>
<dbReference type="EMBL" id="CP010951">
    <property type="protein sequence ID" value="AMO24078.1"/>
    <property type="molecule type" value="Genomic_DNA"/>
</dbReference>
<reference evidence="1 2" key="1">
    <citation type="journal article" date="2014" name="Int. J. Syst. Evol. Microbiol.">
        <title>Ramlibacter solisilvae sp. nov., isolated from forest soil, and emended description of the genus Ramlibacter.</title>
        <authorList>
            <person name="Lee H.J."/>
            <person name="Lee S.H."/>
            <person name="Lee S.S."/>
            <person name="Lee J.S."/>
            <person name="Kim Y."/>
            <person name="Kim S.C."/>
            <person name="Jeon C.O."/>
        </authorList>
    </citation>
    <scope>NUCLEOTIDE SEQUENCE [LARGE SCALE GENOMIC DNA]</scope>
    <source>
        <strain evidence="1 2">5-10</strain>
    </source>
</reference>
<accession>A0A127JVP4</accession>
<organism evidence="1 2">
    <name type="scientific">Ramlibacter tataouinensis</name>
    <dbReference type="NCBI Taxonomy" id="94132"/>
    <lineage>
        <taxon>Bacteria</taxon>
        <taxon>Pseudomonadati</taxon>
        <taxon>Pseudomonadota</taxon>
        <taxon>Betaproteobacteria</taxon>
        <taxon>Burkholderiales</taxon>
        <taxon>Comamonadaceae</taxon>
        <taxon>Ramlibacter</taxon>
    </lineage>
</organism>
<dbReference type="Proteomes" id="UP000070433">
    <property type="component" value="Chromosome"/>
</dbReference>
<dbReference type="AlphaFoldDB" id="A0A127JVP4"/>
<evidence type="ECO:0000313" key="1">
    <source>
        <dbReference type="EMBL" id="AMO24078.1"/>
    </source>
</evidence>
<proteinExistence type="predicted"/>
<gene>
    <name evidence="1" type="ORF">UC35_16035</name>
</gene>
<sequence>MVLVHHDSEVTLHWIFGDWMVASTDASARRAEATALRPARMDPQRRVTRLFDCWNVGEVGAVVSSVLAFPSLQVLE</sequence>
<keyword evidence="2" id="KW-1185">Reference proteome</keyword>
<protein>
    <submittedName>
        <fullName evidence="1">Uncharacterized protein</fullName>
    </submittedName>
</protein>